<dbReference type="EMBL" id="UZAF01016154">
    <property type="protein sequence ID" value="VDO21880.1"/>
    <property type="molecule type" value="Genomic_DNA"/>
</dbReference>
<organism evidence="4">
    <name type="scientific">Haemonchus placei</name>
    <name type="common">Barber's pole worm</name>
    <dbReference type="NCBI Taxonomy" id="6290"/>
    <lineage>
        <taxon>Eukaryota</taxon>
        <taxon>Metazoa</taxon>
        <taxon>Ecdysozoa</taxon>
        <taxon>Nematoda</taxon>
        <taxon>Chromadorea</taxon>
        <taxon>Rhabditida</taxon>
        <taxon>Rhabditina</taxon>
        <taxon>Rhabditomorpha</taxon>
        <taxon>Strongyloidea</taxon>
        <taxon>Trichostrongylidae</taxon>
        <taxon>Haemonchus</taxon>
    </lineage>
</organism>
<keyword evidence="3" id="KW-1185">Reference proteome</keyword>
<dbReference type="Proteomes" id="UP000268014">
    <property type="component" value="Unassembled WGS sequence"/>
</dbReference>
<dbReference type="OrthoDB" id="5891088at2759"/>
<evidence type="ECO:0000313" key="2">
    <source>
        <dbReference type="EMBL" id="VDO21880.1"/>
    </source>
</evidence>
<protein>
    <submittedName>
        <fullName evidence="4">Calponin-homology (CH) domain-containing protein</fullName>
    </submittedName>
</protein>
<dbReference type="AlphaFoldDB" id="A0A0N4W2D5"/>
<evidence type="ECO:0000256" key="1">
    <source>
        <dbReference type="SAM" id="MobiDB-lite"/>
    </source>
</evidence>
<feature type="region of interest" description="Disordered" evidence="1">
    <location>
        <begin position="24"/>
        <end position="47"/>
    </location>
</feature>
<sequence length="91" mass="9882">MRPASFDVLWREISLHAKCRRETGVPSSVIDPRSGMPLIMPGNRRSGGPDTLCDIVRAVGPGRELTGSLGTSNEQQFGTSVLARLLHENPK</sequence>
<name>A0A0N4W2D5_HAEPC</name>
<evidence type="ECO:0000313" key="3">
    <source>
        <dbReference type="Proteomes" id="UP000268014"/>
    </source>
</evidence>
<proteinExistence type="predicted"/>
<reference evidence="4" key="1">
    <citation type="submission" date="2017-02" db="UniProtKB">
        <authorList>
            <consortium name="WormBaseParasite"/>
        </authorList>
    </citation>
    <scope>IDENTIFICATION</scope>
</reference>
<evidence type="ECO:0000313" key="4">
    <source>
        <dbReference type="WBParaSite" id="HPLM_0000387901-mRNA-1"/>
    </source>
</evidence>
<reference evidence="2 3" key="2">
    <citation type="submission" date="2018-11" db="EMBL/GenBank/DDBJ databases">
        <authorList>
            <consortium name="Pathogen Informatics"/>
        </authorList>
    </citation>
    <scope>NUCLEOTIDE SEQUENCE [LARGE SCALE GENOMIC DNA]</scope>
    <source>
        <strain evidence="2 3">MHpl1</strain>
    </source>
</reference>
<dbReference type="WBParaSite" id="HPLM_0000387901-mRNA-1">
    <property type="protein sequence ID" value="HPLM_0000387901-mRNA-1"/>
    <property type="gene ID" value="HPLM_0000387901"/>
</dbReference>
<accession>A0A0N4W2D5</accession>
<gene>
    <name evidence="2" type="ORF">HPLM_LOCUS3871</name>
</gene>